<keyword evidence="3" id="KW-1185">Reference proteome</keyword>
<proteinExistence type="predicted"/>
<evidence type="ECO:0000313" key="2">
    <source>
        <dbReference type="EMBL" id="TGZ57426.1"/>
    </source>
</evidence>
<gene>
    <name evidence="2" type="ORF">DBV15_05800</name>
</gene>
<evidence type="ECO:0000313" key="3">
    <source>
        <dbReference type="Proteomes" id="UP000310200"/>
    </source>
</evidence>
<sequence>MASISSLRYPTFQFCHKLSIDAENSASLQGDARWQKKIEKKILVVRRPLKSELLIRRADSLAESTSGEAEQGVERKTQRRWRSGGGEIPAEGTAVTGGRARKGEEARGIRSDRDVRSDLVEGCEKGTFERRRDARRGRGREERTRKEGRKRGDLDEVQEQEDKGKKTGKKGLFELSLCAKQLPGLPGRERWTALCSFTCRLIADTVYRGIDQRKRFKYNSNKKYEKDEIADMIDKKR</sequence>
<feature type="region of interest" description="Disordered" evidence="1">
    <location>
        <begin position="61"/>
        <end position="111"/>
    </location>
</feature>
<dbReference type="Proteomes" id="UP000310200">
    <property type="component" value="Unassembled WGS sequence"/>
</dbReference>
<name>A0A4S2L587_9HYME</name>
<feature type="compositionally biased region" description="Basic and acidic residues" evidence="1">
    <location>
        <begin position="139"/>
        <end position="165"/>
    </location>
</feature>
<reference evidence="2 3" key="1">
    <citation type="journal article" date="2019" name="Philos. Trans. R. Soc. Lond., B, Biol. Sci.">
        <title>Ant behaviour and brain gene expression of defending hosts depend on the ecological success of the intruding social parasite.</title>
        <authorList>
            <person name="Kaur R."/>
            <person name="Stoldt M."/>
            <person name="Jongepier E."/>
            <person name="Feldmeyer B."/>
            <person name="Menzel F."/>
            <person name="Bornberg-Bauer E."/>
            <person name="Foitzik S."/>
        </authorList>
    </citation>
    <scope>NUCLEOTIDE SEQUENCE [LARGE SCALE GENOMIC DNA]</scope>
    <source>
        <tissue evidence="2">Whole body</tissue>
    </source>
</reference>
<accession>A0A4S2L587</accession>
<dbReference type="EMBL" id="QBLH01000150">
    <property type="protein sequence ID" value="TGZ57426.1"/>
    <property type="molecule type" value="Genomic_DNA"/>
</dbReference>
<protein>
    <submittedName>
        <fullName evidence="2">Uncharacterized protein</fullName>
    </submittedName>
</protein>
<feature type="compositionally biased region" description="Basic and acidic residues" evidence="1">
    <location>
        <begin position="101"/>
        <end position="111"/>
    </location>
</feature>
<dbReference type="AlphaFoldDB" id="A0A4S2L587"/>
<organism evidence="2 3">
    <name type="scientific">Temnothorax longispinosus</name>
    <dbReference type="NCBI Taxonomy" id="300112"/>
    <lineage>
        <taxon>Eukaryota</taxon>
        <taxon>Metazoa</taxon>
        <taxon>Ecdysozoa</taxon>
        <taxon>Arthropoda</taxon>
        <taxon>Hexapoda</taxon>
        <taxon>Insecta</taxon>
        <taxon>Pterygota</taxon>
        <taxon>Neoptera</taxon>
        <taxon>Endopterygota</taxon>
        <taxon>Hymenoptera</taxon>
        <taxon>Apocrita</taxon>
        <taxon>Aculeata</taxon>
        <taxon>Formicoidea</taxon>
        <taxon>Formicidae</taxon>
        <taxon>Myrmicinae</taxon>
        <taxon>Temnothorax</taxon>
    </lineage>
</organism>
<evidence type="ECO:0000256" key="1">
    <source>
        <dbReference type="SAM" id="MobiDB-lite"/>
    </source>
</evidence>
<feature type="region of interest" description="Disordered" evidence="1">
    <location>
        <begin position="130"/>
        <end position="167"/>
    </location>
</feature>
<dbReference type="STRING" id="300112.A0A4S2L587"/>
<comment type="caution">
    <text evidence="2">The sequence shown here is derived from an EMBL/GenBank/DDBJ whole genome shotgun (WGS) entry which is preliminary data.</text>
</comment>